<keyword evidence="2" id="KW-1185">Reference proteome</keyword>
<proteinExistence type="predicted"/>
<name>A0ACC2BSF7_DIPCM</name>
<dbReference type="Proteomes" id="UP001162992">
    <property type="component" value="Chromosome 13"/>
</dbReference>
<dbReference type="EMBL" id="CM055104">
    <property type="protein sequence ID" value="KAJ7532696.1"/>
    <property type="molecule type" value="Genomic_DNA"/>
</dbReference>
<comment type="caution">
    <text evidence="1">The sequence shown here is derived from an EMBL/GenBank/DDBJ whole genome shotgun (WGS) entry which is preliminary data.</text>
</comment>
<sequence length="590" mass="66864">MILCFWIQTNVLRGIWNCLGGLWGVDKARRGSRVMEPESVYSGGSASPLSFAFAFNDSNFSDRVLHIEVVAGSSGEARLLGEARATLTDWARQKKRRRAVWTKVEKAVENVLDMLDFPEGQEEQIMIGTQPDTEDAEPYELADEETDLVIEEPSTAMVSSPTADNNGHAQASPPWNPDNSPVLRVKNLHISSAILAAKSPFFYKLFSNGMRESDQRDVTLRISASEEDPVMDMLQYMYSGRLLATSAPALIDVLMAADKFQVATCMRHCSKLLRNLQMTPEAALLYLELPSTVLLPEAVQSLTDAAKSYLATRFKDIGRFQDEVMNLPLAGLEAVLSSDDLQVASEDAVYDFVLKWARTHYSKLEERRNILRNKLVWLIRFPMMTSRKLRKVLSCNDFDHDLASKLVLEGLFFRAEPPHRQKHIASEETLHKRFSERAYKYRPVKVVEFDSPYQQCLVFLDLKKEECLALWPQGRVYSQAFHLGGQGFFLSAHCNVDQHTAAHCFGLFLGMQEKGSVSFAVEYEFAARSKQEDWKFSAKVKGNYVFTGGKAVGYRNLFSCPWQDLMKDDSDYFQDNVLHLRAELTIKAQH</sequence>
<accession>A0ACC2BSF7</accession>
<organism evidence="1 2">
    <name type="scientific">Diphasiastrum complanatum</name>
    <name type="common">Issler's clubmoss</name>
    <name type="synonym">Lycopodium complanatum</name>
    <dbReference type="NCBI Taxonomy" id="34168"/>
    <lineage>
        <taxon>Eukaryota</taxon>
        <taxon>Viridiplantae</taxon>
        <taxon>Streptophyta</taxon>
        <taxon>Embryophyta</taxon>
        <taxon>Tracheophyta</taxon>
        <taxon>Lycopodiopsida</taxon>
        <taxon>Lycopodiales</taxon>
        <taxon>Lycopodiaceae</taxon>
        <taxon>Lycopodioideae</taxon>
        <taxon>Diphasiastrum</taxon>
    </lineage>
</organism>
<reference evidence="2" key="1">
    <citation type="journal article" date="2024" name="Proc. Natl. Acad. Sci. U.S.A.">
        <title>Extraordinary preservation of gene collinearity over three hundred million years revealed in homosporous lycophytes.</title>
        <authorList>
            <person name="Li C."/>
            <person name="Wickell D."/>
            <person name="Kuo L.Y."/>
            <person name="Chen X."/>
            <person name="Nie B."/>
            <person name="Liao X."/>
            <person name="Peng D."/>
            <person name="Ji J."/>
            <person name="Jenkins J."/>
            <person name="Williams M."/>
            <person name="Shu S."/>
            <person name="Plott C."/>
            <person name="Barry K."/>
            <person name="Rajasekar S."/>
            <person name="Grimwood J."/>
            <person name="Han X."/>
            <person name="Sun S."/>
            <person name="Hou Z."/>
            <person name="He W."/>
            <person name="Dai G."/>
            <person name="Sun C."/>
            <person name="Schmutz J."/>
            <person name="Leebens-Mack J.H."/>
            <person name="Li F.W."/>
            <person name="Wang L."/>
        </authorList>
    </citation>
    <scope>NUCLEOTIDE SEQUENCE [LARGE SCALE GENOMIC DNA]</scope>
    <source>
        <strain evidence="2">cv. PW_Plant_1</strain>
    </source>
</reference>
<gene>
    <name evidence="1" type="ORF">O6H91_13G014800</name>
</gene>
<protein>
    <submittedName>
        <fullName evidence="1">Uncharacterized protein</fullName>
    </submittedName>
</protein>
<evidence type="ECO:0000313" key="1">
    <source>
        <dbReference type="EMBL" id="KAJ7532696.1"/>
    </source>
</evidence>
<evidence type="ECO:0000313" key="2">
    <source>
        <dbReference type="Proteomes" id="UP001162992"/>
    </source>
</evidence>